<dbReference type="SMART" id="SM00944">
    <property type="entry name" value="Pro-kuma_activ"/>
    <property type="match status" value="1"/>
</dbReference>
<comment type="caution">
    <text evidence="8">Lacks conserved residue(s) required for the propagation of feature annotation.</text>
</comment>
<comment type="cofactor">
    <cofactor evidence="1">
        <name>Ca(2+)</name>
        <dbReference type="ChEBI" id="CHEBI:29108"/>
    </cofactor>
</comment>
<gene>
    <name evidence="11" type="ORF">C2I19_01730</name>
</gene>
<dbReference type="Pfam" id="PF00082">
    <property type="entry name" value="Peptidase_S8"/>
    <property type="match status" value="1"/>
</dbReference>
<comment type="caution">
    <text evidence="11">The sequence shown here is derived from an EMBL/GenBank/DDBJ whole genome shotgun (WGS) entry which is preliminary data.</text>
</comment>
<proteinExistence type="predicted"/>
<evidence type="ECO:0000313" key="11">
    <source>
        <dbReference type="EMBL" id="POZ63646.1"/>
    </source>
</evidence>
<evidence type="ECO:0000256" key="5">
    <source>
        <dbReference type="ARBA" id="ARBA00022825"/>
    </source>
</evidence>
<evidence type="ECO:0000256" key="2">
    <source>
        <dbReference type="ARBA" id="ARBA00022670"/>
    </source>
</evidence>
<keyword evidence="9" id="KW-0812">Transmembrane</keyword>
<dbReference type="InterPro" id="IPR000209">
    <property type="entry name" value="Peptidase_S8/S53_dom"/>
</dbReference>
<evidence type="ECO:0000256" key="1">
    <source>
        <dbReference type="ARBA" id="ARBA00001913"/>
    </source>
</evidence>
<keyword evidence="12" id="KW-1185">Reference proteome</keyword>
<evidence type="ECO:0000256" key="6">
    <source>
        <dbReference type="ARBA" id="ARBA00022837"/>
    </source>
</evidence>
<dbReference type="CDD" id="cd04056">
    <property type="entry name" value="Peptidases_S53"/>
    <property type="match status" value="1"/>
</dbReference>
<feature type="domain" description="Peptidase S53" evidence="10">
    <location>
        <begin position="285"/>
        <end position="710"/>
    </location>
</feature>
<protein>
    <submittedName>
        <fullName evidence="11">Peptidase S53</fullName>
    </submittedName>
</protein>
<dbReference type="SUPFAM" id="SSF52743">
    <property type="entry name" value="Subtilisin-like"/>
    <property type="match status" value="1"/>
</dbReference>
<dbReference type="GO" id="GO:0004252">
    <property type="term" value="F:serine-type endopeptidase activity"/>
    <property type="evidence" value="ECO:0007669"/>
    <property type="project" value="UniProtKB-UniRule"/>
</dbReference>
<evidence type="ECO:0000256" key="4">
    <source>
        <dbReference type="ARBA" id="ARBA00022801"/>
    </source>
</evidence>
<feature type="active site" description="Charge relay system" evidence="8">
    <location>
        <position position="359"/>
    </location>
</feature>
<dbReference type="InterPro" id="IPR050819">
    <property type="entry name" value="Tripeptidyl-peptidase_I"/>
</dbReference>
<dbReference type="PANTHER" id="PTHR14218">
    <property type="entry name" value="PROTEASE S8 TRIPEPTIDYL PEPTIDASE I CLN2"/>
    <property type="match status" value="1"/>
</dbReference>
<keyword evidence="9" id="KW-1133">Transmembrane helix</keyword>
<keyword evidence="3" id="KW-0479">Metal-binding</keyword>
<dbReference type="InterPro" id="IPR015366">
    <property type="entry name" value="S53_propep"/>
</dbReference>
<dbReference type="SUPFAM" id="SSF54897">
    <property type="entry name" value="Protease propeptides/inhibitors"/>
    <property type="match status" value="1"/>
</dbReference>
<feature type="active site" description="Charge relay system" evidence="8">
    <location>
        <position position="624"/>
    </location>
</feature>
<evidence type="ECO:0000256" key="8">
    <source>
        <dbReference type="PROSITE-ProRule" id="PRU01032"/>
    </source>
</evidence>
<keyword evidence="9" id="KW-0472">Membrane</keyword>
<accession>A0A2S5DKS1</accession>
<keyword evidence="6" id="KW-0106">Calcium</keyword>
<dbReference type="Proteomes" id="UP000237082">
    <property type="component" value="Unassembled WGS sequence"/>
</dbReference>
<keyword evidence="5 8" id="KW-0720">Serine protease</keyword>
<evidence type="ECO:0000259" key="10">
    <source>
        <dbReference type="PROSITE" id="PS51695"/>
    </source>
</evidence>
<feature type="transmembrane region" description="Helical" evidence="9">
    <location>
        <begin position="80"/>
        <end position="100"/>
    </location>
</feature>
<keyword evidence="4 8" id="KW-0378">Hydrolase</keyword>
<evidence type="ECO:0000256" key="9">
    <source>
        <dbReference type="SAM" id="Phobius"/>
    </source>
</evidence>
<sequence>MPCLQTLRINDIRTVTKTLNSVEFSLLILGSPIYSYWLKKSVLPLPHRPSRSASCRSGRIHAANASSSPQRRNSSMAKAFAVKLLVAAMAVAASSGAMAAGAQDLGKVEQAAPSQKLTVTVALHLRDRDAATRYLQEAHSPSSPNYHKFLSSAEFRARFAPSDATVARVSARLQAAGLGVKRIGSSLLQVSGPAASVQKAFGAEVHIFQNKAAAPGSAARYIAPVRASAPTVDMSDVQAVIGFDSRPHFRPHLRQLPSHLQPAVGKTSGSVTGGNAPGQWTVTDLARYYDITPLYNKGIHGQGSTIGIVTLASFTPSDAFQYWNQIGLKTDLNRLSVIDIDGGPGAPSDDGGSDETTLDVEQSGGIAPDAKIIVYQAPNTTQGFVDAFAQAIESNTADTLSVSWGEWEWFDQQSQAANPVNGQTTNVLQAYHDLFLQAALQGQTMFAAAGDAGAYDVNRAAPLPQYSKVLSVDSPANQQFITAAGATTVPATLTFHPNGQAMQVKIPQERAWGWDYLNGLCQALGKDPVACGTFPVGGGGGVSGFINRPFYQYWVPGMQNTPAGQQLVDNSQTPPQVIASVPANFKGRNVPDISMNGDPETGYVVYYTSSKTGFSVMSNNGGTSFVAPQLAGITALLNQSMGGRLGLLNFSLYSLLATGHAYHGHGHHGAPLRDITAGGNWGYDSHRGYDQATGVGAPDVANLDAALHRYFWF</sequence>
<organism evidence="11 12">
    <name type="scientific">Chromobacterium alticapitis</name>
    <dbReference type="NCBI Taxonomy" id="2073169"/>
    <lineage>
        <taxon>Bacteria</taxon>
        <taxon>Pseudomonadati</taxon>
        <taxon>Pseudomonadota</taxon>
        <taxon>Betaproteobacteria</taxon>
        <taxon>Neisseriales</taxon>
        <taxon>Chromobacteriaceae</taxon>
        <taxon>Chromobacterium</taxon>
    </lineage>
</organism>
<dbReference type="InterPro" id="IPR030400">
    <property type="entry name" value="Sedolisin_dom"/>
</dbReference>
<feature type="active site" description="Charge relay system" evidence="8">
    <location>
        <position position="355"/>
    </location>
</feature>
<name>A0A2S5DKS1_9NEIS</name>
<keyword evidence="2 8" id="KW-0645">Protease</keyword>
<reference evidence="12" key="1">
    <citation type="submission" date="2018-02" db="EMBL/GenBank/DDBJ databases">
        <authorList>
            <person name="O'Hara-Hanley K."/>
            <person name="Soby S."/>
        </authorList>
    </citation>
    <scope>NUCLEOTIDE SEQUENCE [LARGE SCALE GENOMIC DNA]</scope>
    <source>
        <strain evidence="12">MWU14-2602</strain>
    </source>
</reference>
<dbReference type="CDD" id="cd11377">
    <property type="entry name" value="Pro-peptidase_S53"/>
    <property type="match status" value="1"/>
</dbReference>
<dbReference type="Gene3D" id="3.40.50.200">
    <property type="entry name" value="Peptidase S8/S53 domain"/>
    <property type="match status" value="1"/>
</dbReference>
<evidence type="ECO:0000256" key="7">
    <source>
        <dbReference type="ARBA" id="ARBA00023145"/>
    </source>
</evidence>
<dbReference type="GO" id="GO:0008240">
    <property type="term" value="F:tripeptidyl-peptidase activity"/>
    <property type="evidence" value="ECO:0007669"/>
    <property type="project" value="TreeGrafter"/>
</dbReference>
<keyword evidence="7" id="KW-0865">Zymogen</keyword>
<dbReference type="GO" id="GO:0006508">
    <property type="term" value="P:proteolysis"/>
    <property type="evidence" value="ECO:0007669"/>
    <property type="project" value="UniProtKB-KW"/>
</dbReference>
<dbReference type="Pfam" id="PF09286">
    <property type="entry name" value="Pro-kuma_activ"/>
    <property type="match status" value="1"/>
</dbReference>
<dbReference type="EMBL" id="PQWB01000010">
    <property type="protein sequence ID" value="POZ63646.1"/>
    <property type="molecule type" value="Genomic_DNA"/>
</dbReference>
<evidence type="ECO:0000256" key="3">
    <source>
        <dbReference type="ARBA" id="ARBA00022723"/>
    </source>
</evidence>
<dbReference type="AlphaFoldDB" id="A0A2S5DKS1"/>
<dbReference type="InterPro" id="IPR036852">
    <property type="entry name" value="Peptidase_S8/S53_dom_sf"/>
</dbReference>
<evidence type="ECO:0000313" key="12">
    <source>
        <dbReference type="Proteomes" id="UP000237082"/>
    </source>
</evidence>
<dbReference type="GO" id="GO:0046872">
    <property type="term" value="F:metal ion binding"/>
    <property type="evidence" value="ECO:0007669"/>
    <property type="project" value="UniProtKB-KW"/>
</dbReference>
<dbReference type="PROSITE" id="PS51695">
    <property type="entry name" value="SEDOLISIN"/>
    <property type="match status" value="1"/>
</dbReference>
<dbReference type="PANTHER" id="PTHR14218:SF15">
    <property type="entry name" value="TRIPEPTIDYL-PEPTIDASE 1"/>
    <property type="match status" value="1"/>
</dbReference>